<evidence type="ECO:0000313" key="2">
    <source>
        <dbReference type="Proteomes" id="UP000245080"/>
    </source>
</evidence>
<dbReference type="EMBL" id="QCXQ01000018">
    <property type="protein sequence ID" value="PWF99277.1"/>
    <property type="molecule type" value="Genomic_DNA"/>
</dbReference>
<comment type="caution">
    <text evidence="1">The sequence shown here is derived from an EMBL/GenBank/DDBJ whole genome shotgun (WGS) entry which is preliminary data.</text>
</comment>
<protein>
    <submittedName>
        <fullName evidence="1">Zinc chelation protein SecC</fullName>
    </submittedName>
</protein>
<proteinExistence type="predicted"/>
<keyword evidence="2" id="KW-1185">Reference proteome</keyword>
<dbReference type="Proteomes" id="UP000245080">
    <property type="component" value="Unassembled WGS sequence"/>
</dbReference>
<evidence type="ECO:0000313" key="1">
    <source>
        <dbReference type="EMBL" id="PWF99277.1"/>
    </source>
</evidence>
<sequence>MLCGWQIWEWPNVMIEAEFHAIWQSPEGDWVDITPKQDEEQTILFAHTPKRP</sequence>
<feature type="non-terminal residue" evidence="1">
    <location>
        <position position="52"/>
    </location>
</feature>
<organism evidence="1 2">
    <name type="scientific">Levilactobacillus bambusae</name>
    <dbReference type="NCBI Taxonomy" id="2024736"/>
    <lineage>
        <taxon>Bacteria</taxon>
        <taxon>Bacillati</taxon>
        <taxon>Bacillota</taxon>
        <taxon>Bacilli</taxon>
        <taxon>Lactobacillales</taxon>
        <taxon>Lactobacillaceae</taxon>
        <taxon>Levilactobacillus</taxon>
    </lineage>
</organism>
<name>A0A2V1MXJ8_9LACO</name>
<dbReference type="AlphaFoldDB" id="A0A2V1MXJ8"/>
<gene>
    <name evidence="1" type="ORF">DCM90_09660</name>
</gene>
<accession>A0A2V1MXJ8</accession>
<reference evidence="1 2" key="1">
    <citation type="journal article" date="2018" name="Int. J. Syst. Evol. Microbiol.">
        <title>Lactobacillus bambusae sp. nov., isolated from a traditional fermented Ma-bamboo shoots of Taiwan.</title>
        <authorList>
            <person name="Wang L.-T."/>
        </authorList>
    </citation>
    <scope>NUCLEOTIDE SEQUENCE [LARGE SCALE GENOMIC DNA]</scope>
    <source>
        <strain evidence="1 2">BS-W1</strain>
    </source>
</reference>